<protein>
    <submittedName>
        <fullName evidence="5">Uncharacterized protein</fullName>
    </submittedName>
</protein>
<feature type="chain" id="PRO_5031152973" evidence="4">
    <location>
        <begin position="27"/>
        <end position="292"/>
    </location>
</feature>
<keyword evidence="4" id="KW-0732">Signal</keyword>
<dbReference type="PANTHER" id="PTHR24171:SF8">
    <property type="entry name" value="BRCA1-ASSOCIATED RING DOMAIN PROTEIN 1"/>
    <property type="match status" value="1"/>
</dbReference>
<feature type="repeat" description="ANK" evidence="3">
    <location>
        <begin position="180"/>
        <end position="212"/>
    </location>
</feature>
<dbReference type="EMBL" id="HBKN01005645">
    <property type="protein sequence ID" value="CAE2259004.1"/>
    <property type="molecule type" value="Transcribed_RNA"/>
</dbReference>
<evidence type="ECO:0000313" key="5">
    <source>
        <dbReference type="EMBL" id="CAE2259004.1"/>
    </source>
</evidence>
<name>A0A7S4JCA5_GUITH</name>
<evidence type="ECO:0000256" key="1">
    <source>
        <dbReference type="ARBA" id="ARBA00022737"/>
    </source>
</evidence>
<reference evidence="5" key="1">
    <citation type="submission" date="2021-01" db="EMBL/GenBank/DDBJ databases">
        <authorList>
            <person name="Corre E."/>
            <person name="Pelletier E."/>
            <person name="Niang G."/>
            <person name="Scheremetjew M."/>
            <person name="Finn R."/>
            <person name="Kale V."/>
            <person name="Holt S."/>
            <person name="Cochrane G."/>
            <person name="Meng A."/>
            <person name="Brown T."/>
            <person name="Cohen L."/>
        </authorList>
    </citation>
    <scope>NUCLEOTIDE SEQUENCE</scope>
    <source>
        <strain evidence="5">CCMP 2712</strain>
    </source>
</reference>
<dbReference type="GO" id="GO:0085020">
    <property type="term" value="P:protein K6-linked ubiquitination"/>
    <property type="evidence" value="ECO:0007669"/>
    <property type="project" value="TreeGrafter"/>
</dbReference>
<dbReference type="Gene3D" id="1.25.40.20">
    <property type="entry name" value="Ankyrin repeat-containing domain"/>
    <property type="match status" value="1"/>
</dbReference>
<organism evidence="5">
    <name type="scientific">Guillardia theta</name>
    <name type="common">Cryptophyte</name>
    <name type="synonym">Cryptomonas phi</name>
    <dbReference type="NCBI Taxonomy" id="55529"/>
    <lineage>
        <taxon>Eukaryota</taxon>
        <taxon>Cryptophyceae</taxon>
        <taxon>Pyrenomonadales</taxon>
        <taxon>Geminigeraceae</taxon>
        <taxon>Guillardia</taxon>
    </lineage>
</organism>
<feature type="repeat" description="ANK" evidence="3">
    <location>
        <begin position="147"/>
        <end position="179"/>
    </location>
</feature>
<gene>
    <name evidence="5" type="ORF">GTHE00462_LOCUS4543</name>
</gene>
<dbReference type="PANTHER" id="PTHR24171">
    <property type="entry name" value="ANKYRIN REPEAT DOMAIN-CONTAINING PROTEIN 39-RELATED"/>
    <property type="match status" value="1"/>
</dbReference>
<dbReference type="Pfam" id="PF00023">
    <property type="entry name" value="Ank"/>
    <property type="match status" value="1"/>
</dbReference>
<evidence type="ECO:0000256" key="3">
    <source>
        <dbReference type="PROSITE-ProRule" id="PRU00023"/>
    </source>
</evidence>
<dbReference type="Pfam" id="PF12796">
    <property type="entry name" value="Ank_2"/>
    <property type="match status" value="1"/>
</dbReference>
<accession>A0A7S4JCA5</accession>
<dbReference type="InterPro" id="IPR002110">
    <property type="entry name" value="Ankyrin_rpt"/>
</dbReference>
<dbReference type="PROSITE" id="PS50297">
    <property type="entry name" value="ANK_REP_REGION"/>
    <property type="match status" value="2"/>
</dbReference>
<dbReference type="SUPFAM" id="SSF48403">
    <property type="entry name" value="Ankyrin repeat"/>
    <property type="match status" value="1"/>
</dbReference>
<dbReference type="AlphaFoldDB" id="A0A7S4JCA5"/>
<evidence type="ECO:0000256" key="4">
    <source>
        <dbReference type="SAM" id="SignalP"/>
    </source>
</evidence>
<proteinExistence type="predicted"/>
<dbReference type="InterPro" id="IPR036770">
    <property type="entry name" value="Ankyrin_rpt-contain_sf"/>
</dbReference>
<dbReference type="PROSITE" id="PS50088">
    <property type="entry name" value="ANK_REPEAT"/>
    <property type="match status" value="2"/>
</dbReference>
<evidence type="ECO:0000256" key="2">
    <source>
        <dbReference type="ARBA" id="ARBA00023043"/>
    </source>
</evidence>
<keyword evidence="1" id="KW-0677">Repeat</keyword>
<feature type="signal peptide" evidence="4">
    <location>
        <begin position="1"/>
        <end position="26"/>
    </location>
</feature>
<dbReference type="SMART" id="SM00248">
    <property type="entry name" value="ANK"/>
    <property type="match status" value="2"/>
</dbReference>
<keyword evidence="2 3" id="KW-0040">ANK repeat</keyword>
<dbReference type="GO" id="GO:0004842">
    <property type="term" value="F:ubiquitin-protein transferase activity"/>
    <property type="evidence" value="ECO:0007669"/>
    <property type="project" value="TreeGrafter"/>
</dbReference>
<sequence length="292" mass="33174">MRQSARPRRNLLLAWILWALQSDALCIVCCLVPSQVNLILRGGYQTSNGYFGGEDERALPKHIEQILAYGDEDRYPPIIDEDGDAYEGGVMYQTPTRILDYDSWIQEVSPRIALKRLLQAARIGEDDEIRLMVAYLKADVNGCDPHLQFTALHWAALNGHASTVSLLLTMEADVNSRDILGSTPLHYAAETGRSNVVGLLLRGGARPFLINDFGRTALDWAEEFIKTGRQDHHDDKQLEVTKDKLDCIIMLRKAMGYMRPLNLEDLYRQQIKRNAHSISKSRRSWHENSLLD</sequence>